<accession>A0A518K3X5</accession>
<protein>
    <recommendedName>
        <fullName evidence="3">PEP-CTERM protein-sorting domain-containing protein</fullName>
    </recommendedName>
</protein>
<proteinExistence type="predicted"/>
<evidence type="ECO:0000313" key="2">
    <source>
        <dbReference type="Proteomes" id="UP000316426"/>
    </source>
</evidence>
<gene>
    <name evidence="1" type="ORF">Spa11_06860</name>
</gene>
<dbReference type="InterPro" id="IPR036439">
    <property type="entry name" value="Dockerin_dom_sf"/>
</dbReference>
<reference evidence="1 2" key="1">
    <citation type="submission" date="2019-02" db="EMBL/GenBank/DDBJ databases">
        <title>Deep-cultivation of Planctomycetes and their phenomic and genomic characterization uncovers novel biology.</title>
        <authorList>
            <person name="Wiegand S."/>
            <person name="Jogler M."/>
            <person name="Boedeker C."/>
            <person name="Pinto D."/>
            <person name="Vollmers J."/>
            <person name="Rivas-Marin E."/>
            <person name="Kohn T."/>
            <person name="Peeters S.H."/>
            <person name="Heuer A."/>
            <person name="Rast P."/>
            <person name="Oberbeckmann S."/>
            <person name="Bunk B."/>
            <person name="Jeske O."/>
            <person name="Meyerdierks A."/>
            <person name="Storesund J.E."/>
            <person name="Kallscheuer N."/>
            <person name="Luecker S."/>
            <person name="Lage O.M."/>
            <person name="Pohl T."/>
            <person name="Merkel B.J."/>
            <person name="Hornburger P."/>
            <person name="Mueller R.-W."/>
            <person name="Bruemmer F."/>
            <person name="Labrenz M."/>
            <person name="Spormann A.M."/>
            <person name="Op den Camp H."/>
            <person name="Overmann J."/>
            <person name="Amann R."/>
            <person name="Jetten M.S.M."/>
            <person name="Mascher T."/>
            <person name="Medema M.H."/>
            <person name="Devos D.P."/>
            <person name="Kaster A.-K."/>
            <person name="Ovreas L."/>
            <person name="Rohde M."/>
            <person name="Galperin M.Y."/>
            <person name="Jogler C."/>
        </authorList>
    </citation>
    <scope>NUCLEOTIDE SEQUENCE [LARGE SCALE GENOMIC DNA]</scope>
    <source>
        <strain evidence="1 2">Spa11</strain>
    </source>
</reference>
<name>A0A518K3X5_9BACT</name>
<keyword evidence="2" id="KW-1185">Reference proteome</keyword>
<dbReference type="AlphaFoldDB" id="A0A518K3X5"/>
<dbReference type="Proteomes" id="UP000316426">
    <property type="component" value="Chromosome"/>
</dbReference>
<dbReference type="Gene3D" id="1.10.1330.10">
    <property type="entry name" value="Dockerin domain"/>
    <property type="match status" value="1"/>
</dbReference>
<dbReference type="GO" id="GO:0000272">
    <property type="term" value="P:polysaccharide catabolic process"/>
    <property type="evidence" value="ECO:0007669"/>
    <property type="project" value="InterPro"/>
</dbReference>
<dbReference type="EMBL" id="CP036349">
    <property type="protein sequence ID" value="QDV72508.1"/>
    <property type="molecule type" value="Genomic_DNA"/>
</dbReference>
<evidence type="ECO:0000313" key="1">
    <source>
        <dbReference type="EMBL" id="QDV72508.1"/>
    </source>
</evidence>
<dbReference type="InterPro" id="IPR018247">
    <property type="entry name" value="EF_Hand_1_Ca_BS"/>
</dbReference>
<organism evidence="1 2">
    <name type="scientific">Botrimarina mediterranea</name>
    <dbReference type="NCBI Taxonomy" id="2528022"/>
    <lineage>
        <taxon>Bacteria</taxon>
        <taxon>Pseudomonadati</taxon>
        <taxon>Planctomycetota</taxon>
        <taxon>Planctomycetia</taxon>
        <taxon>Pirellulales</taxon>
        <taxon>Lacipirellulaceae</taxon>
        <taxon>Botrimarina</taxon>
    </lineage>
</organism>
<dbReference type="PROSITE" id="PS00018">
    <property type="entry name" value="EF_HAND_1"/>
    <property type="match status" value="1"/>
</dbReference>
<dbReference type="RefSeq" id="WP_145107779.1">
    <property type="nucleotide sequence ID" value="NZ_CP036349.1"/>
</dbReference>
<sequence length="319" mass="33654">MTSFFSMKTLLVQAALVTCACTFLNGRVEAGPLGLIDNFSGDLSAYTATRILKATPAANDNVGQWEIAGGALQFNTTTYAGIEQYALTRTDFTLQLGEELRVDYLGSNLDSQDIGLYVGAGTPTSDVRADYVNIYARNNGQVFSRGFDGTTELSLSGGATPTGLESLYITRLTSDTFELGYYSDGGNRNLMATRTISDGNSAGIGSSVGFYADIRGAGIRGSVDNLRIVPAPVAGDVNGDGVVDGVDFGFIRDNLFITPATRTEGDLTGDNIVDFADYREWKDNAGALASLYSLSAVPEPTALALAFLAAGVAASRRRV</sequence>
<evidence type="ECO:0008006" key="3">
    <source>
        <dbReference type="Google" id="ProtNLM"/>
    </source>
</evidence>
<dbReference type="SUPFAM" id="SSF63446">
    <property type="entry name" value="Type I dockerin domain"/>
    <property type="match status" value="1"/>
</dbReference>
<dbReference type="KEGG" id="bmei:Spa11_06860"/>